<dbReference type="PROSITE" id="PS50110">
    <property type="entry name" value="RESPONSE_REGULATORY"/>
    <property type="match status" value="1"/>
</dbReference>
<keyword evidence="4" id="KW-1185">Reference proteome</keyword>
<dbReference type="InterPro" id="IPR011006">
    <property type="entry name" value="CheY-like_superfamily"/>
</dbReference>
<dbReference type="Gene3D" id="3.40.50.2300">
    <property type="match status" value="1"/>
</dbReference>
<dbReference type="STRING" id="279824.SAMN03080617_04384"/>
<dbReference type="GO" id="GO:0000160">
    <property type="term" value="P:phosphorelay signal transduction system"/>
    <property type="evidence" value="ECO:0007669"/>
    <property type="project" value="InterPro"/>
</dbReference>
<protein>
    <submittedName>
        <fullName evidence="3">Response regulator receiver domain-containing protein</fullName>
    </submittedName>
</protein>
<dbReference type="OrthoDB" id="1524091at2"/>
<sequence length="91" mass="10438">MRNFKIREVVFIDDDDVIVFVGKRILKMAGYNGVVSHFHNGLEAIKSIEESIVQGEFDNESDPVVVLLDINMPVMDAWDFMNVFNDNLTPY</sequence>
<dbReference type="AlphaFoldDB" id="A0A1G5ZRV1"/>
<dbReference type="InterPro" id="IPR001789">
    <property type="entry name" value="Sig_transdc_resp-reg_receiver"/>
</dbReference>
<dbReference type="EMBL" id="FMXE01000071">
    <property type="protein sequence ID" value="SDA97544.1"/>
    <property type="molecule type" value="Genomic_DNA"/>
</dbReference>
<evidence type="ECO:0000313" key="4">
    <source>
        <dbReference type="Proteomes" id="UP000198756"/>
    </source>
</evidence>
<accession>A0A1G5ZRV1</accession>
<feature type="modified residue" description="4-aspartylphosphate" evidence="1">
    <location>
        <position position="69"/>
    </location>
</feature>
<keyword evidence="1" id="KW-0597">Phosphoprotein</keyword>
<dbReference type="RefSeq" id="WP_092735258.1">
    <property type="nucleotide sequence ID" value="NZ_FMXE01000071.1"/>
</dbReference>
<evidence type="ECO:0000259" key="2">
    <source>
        <dbReference type="PROSITE" id="PS50110"/>
    </source>
</evidence>
<reference evidence="4" key="1">
    <citation type="submission" date="2016-10" db="EMBL/GenBank/DDBJ databases">
        <authorList>
            <person name="Varghese N."/>
            <person name="Submissions S."/>
        </authorList>
    </citation>
    <scope>NUCLEOTIDE SEQUENCE [LARGE SCALE GENOMIC DNA]</scope>
    <source>
        <strain evidence="4">DSM 22703</strain>
    </source>
</reference>
<dbReference type="Proteomes" id="UP000198756">
    <property type="component" value="Unassembled WGS sequence"/>
</dbReference>
<organism evidence="3 4">
    <name type="scientific">Algoriphagus alkaliphilus</name>
    <dbReference type="NCBI Taxonomy" id="279824"/>
    <lineage>
        <taxon>Bacteria</taxon>
        <taxon>Pseudomonadati</taxon>
        <taxon>Bacteroidota</taxon>
        <taxon>Cytophagia</taxon>
        <taxon>Cytophagales</taxon>
        <taxon>Cyclobacteriaceae</taxon>
        <taxon>Algoriphagus</taxon>
    </lineage>
</organism>
<evidence type="ECO:0000313" key="3">
    <source>
        <dbReference type="EMBL" id="SDA97544.1"/>
    </source>
</evidence>
<name>A0A1G5ZRV1_9BACT</name>
<dbReference type="SUPFAM" id="SSF52172">
    <property type="entry name" value="CheY-like"/>
    <property type="match status" value="1"/>
</dbReference>
<gene>
    <name evidence="3" type="ORF">SAMN03080617_04384</name>
</gene>
<feature type="domain" description="Response regulatory" evidence="2">
    <location>
        <begin position="8"/>
        <end position="91"/>
    </location>
</feature>
<proteinExistence type="predicted"/>
<evidence type="ECO:0000256" key="1">
    <source>
        <dbReference type="PROSITE-ProRule" id="PRU00169"/>
    </source>
</evidence>